<reference evidence="3 4" key="1">
    <citation type="submission" date="2020-10" db="EMBL/GenBank/DDBJ databases">
        <title>Complete genome sequence of Paludibaculum fermentans P105T, a facultatively anaerobic acidobacterium capable of dissimilatory Fe(III) reduction.</title>
        <authorList>
            <person name="Dedysh S.N."/>
            <person name="Beletsky A.V."/>
            <person name="Kulichevskaya I.S."/>
            <person name="Mardanov A.V."/>
            <person name="Ravin N.V."/>
        </authorList>
    </citation>
    <scope>NUCLEOTIDE SEQUENCE [LARGE SCALE GENOMIC DNA]</scope>
    <source>
        <strain evidence="3 4">P105</strain>
    </source>
</reference>
<dbReference type="Gene3D" id="1.10.1240.80">
    <property type="match status" value="1"/>
</dbReference>
<evidence type="ECO:0000313" key="3">
    <source>
        <dbReference type="EMBL" id="QOY91117.1"/>
    </source>
</evidence>
<proteinExistence type="predicted"/>
<protein>
    <submittedName>
        <fullName evidence="3">DUF5621 domain-containing protein</fullName>
    </submittedName>
</protein>
<dbReference type="RefSeq" id="WP_194452772.1">
    <property type="nucleotide sequence ID" value="NZ_CP063849.1"/>
</dbReference>
<dbReference type="Proteomes" id="UP000593892">
    <property type="component" value="Chromosome"/>
</dbReference>
<feature type="domain" description="DUF5621" evidence="2">
    <location>
        <begin position="289"/>
        <end position="401"/>
    </location>
</feature>
<dbReference type="EMBL" id="CP063849">
    <property type="protein sequence ID" value="QOY91117.1"/>
    <property type="molecule type" value="Genomic_DNA"/>
</dbReference>
<accession>A0A7S7SMC5</accession>
<feature type="compositionally biased region" description="Polar residues" evidence="1">
    <location>
        <begin position="71"/>
        <end position="89"/>
    </location>
</feature>
<name>A0A7S7SMC5_PALFE</name>
<evidence type="ECO:0000259" key="2">
    <source>
        <dbReference type="Pfam" id="PF18532"/>
    </source>
</evidence>
<organism evidence="3 4">
    <name type="scientific">Paludibaculum fermentans</name>
    <dbReference type="NCBI Taxonomy" id="1473598"/>
    <lineage>
        <taxon>Bacteria</taxon>
        <taxon>Pseudomonadati</taxon>
        <taxon>Acidobacteriota</taxon>
        <taxon>Terriglobia</taxon>
        <taxon>Bryobacterales</taxon>
        <taxon>Bryobacteraceae</taxon>
        <taxon>Paludibaculum</taxon>
    </lineage>
</organism>
<dbReference type="AlphaFoldDB" id="A0A7S7SMC5"/>
<keyword evidence="4" id="KW-1185">Reference proteome</keyword>
<dbReference type="InterPro" id="IPR040945">
    <property type="entry name" value="DUF5621"/>
</dbReference>
<evidence type="ECO:0000313" key="4">
    <source>
        <dbReference type="Proteomes" id="UP000593892"/>
    </source>
</evidence>
<evidence type="ECO:0000256" key="1">
    <source>
        <dbReference type="SAM" id="MobiDB-lite"/>
    </source>
</evidence>
<dbReference type="Pfam" id="PF18532">
    <property type="entry name" value="DUF5621"/>
    <property type="match status" value="1"/>
</dbReference>
<sequence>MSVFTILNCGTNFDRSKRGELVADFGAMLNGVEYRDFLITDGVGSKGTTANPMPGTFDPFTKDKTAKGKSPSWSKTPMQTLSDVSKGQGTFSPTGHGALQALTSSTGKTNAAITGHGWDDNIRHAIAVLGDVFPNLQGTINMIGWSRGAVTCLRMANWIKEFLGPGFDINIFAVDPVAGLDAGARLQDTYYVPDNVKNYVGILALDDMRGDFKPQDLSRLVIQNCMITNLAMLPFPGVHNTPVLMKSSKLPEVTRVVRHLAYRFLTVCGSQFKIHEPVFSQIDCCRNYAAMMLKRSEYAKLGKGFKNSLMGGLMDRSVKANVQGYVAADSKFFVNEHHRECFQMAYPEIYNYFFTNTVPNPLGKATTSFLATDRWAQKLQQLYQTDPDSFELLSSVYLVERKGGMGSPAVWTVCGPGVGAVAVPTPPNVTAVVRMLC</sequence>
<gene>
    <name evidence="3" type="ORF">IRI77_14570</name>
</gene>
<dbReference type="KEGG" id="pfer:IRI77_14570"/>
<feature type="region of interest" description="Disordered" evidence="1">
    <location>
        <begin position="48"/>
        <end position="89"/>
    </location>
</feature>